<dbReference type="NCBIfam" id="TIGR01076">
    <property type="entry name" value="sortase_fam"/>
    <property type="match status" value="1"/>
</dbReference>
<dbReference type="eggNOG" id="COG3764">
    <property type="taxonomic scope" value="Bacteria"/>
</dbReference>
<dbReference type="InterPro" id="IPR042002">
    <property type="entry name" value="Sortase_C"/>
</dbReference>
<feature type="active site" description="Acyl-thioester intermediate" evidence="2">
    <location>
        <position position="200"/>
    </location>
</feature>
<dbReference type="Proteomes" id="UP000019222">
    <property type="component" value="Chromosome"/>
</dbReference>
<evidence type="ECO:0000256" key="2">
    <source>
        <dbReference type="PIRSR" id="PIRSR605754-1"/>
    </source>
</evidence>
<dbReference type="InterPro" id="IPR005754">
    <property type="entry name" value="Sortase"/>
</dbReference>
<sequence>MVILGMLVMLYPVVSTMLNNYATTKAAKEYAQLEKSVPQEVKDTQWEDAQRYNAERTQGPLLDPWLDQIDESNPDYASYLEKLNATDAMARLIIPSIKVDLPIYHGTSDETLQKGLGHLYGSDLPVGGEGTHAIITGHTGLTNATLFDRLSDVKENDVFYVQVSGHKLKYQVDQIKVVLPTETDDLKVQEGKDLITMITCTPYGINTHRLLVRGHRVEMDPSEEAIFDQTQSPGMQWWMYALIALVILIALGLLWWLRKARSVVKPQEGEAHEN</sequence>
<evidence type="ECO:0000313" key="5">
    <source>
        <dbReference type="Proteomes" id="UP000019222"/>
    </source>
</evidence>
<evidence type="ECO:0000256" key="1">
    <source>
        <dbReference type="ARBA" id="ARBA00022801"/>
    </source>
</evidence>
<keyword evidence="3" id="KW-0472">Membrane</keyword>
<dbReference type="Pfam" id="PF04203">
    <property type="entry name" value="Sortase"/>
    <property type="match status" value="1"/>
</dbReference>
<accession>W5Y454</accession>
<dbReference type="HOGENOM" id="CLU_045680_1_2_11"/>
<dbReference type="InterPro" id="IPR023365">
    <property type="entry name" value="Sortase_dom-sf"/>
</dbReference>
<dbReference type="SUPFAM" id="SSF63817">
    <property type="entry name" value="Sortase"/>
    <property type="match status" value="1"/>
</dbReference>
<keyword evidence="3" id="KW-0812">Transmembrane</keyword>
<dbReference type="AlphaFoldDB" id="W5Y454"/>
<proteinExistence type="predicted"/>
<gene>
    <name evidence="4" type="ORF">B843_11555</name>
</gene>
<dbReference type="CDD" id="cd05827">
    <property type="entry name" value="Sortase_C"/>
    <property type="match status" value="1"/>
</dbReference>
<evidence type="ECO:0000313" key="4">
    <source>
        <dbReference type="EMBL" id="AHI23689.1"/>
    </source>
</evidence>
<evidence type="ECO:0000256" key="3">
    <source>
        <dbReference type="SAM" id="Phobius"/>
    </source>
</evidence>
<reference evidence="4 5" key="1">
    <citation type="submission" date="2013-02" db="EMBL/GenBank/DDBJ databases">
        <title>The complete genome sequence of Corynebacterium vitaeruminis DSM 20294.</title>
        <authorList>
            <person name="Ruckert C."/>
            <person name="Albersmeier A."/>
            <person name="Kalinowski J."/>
        </authorList>
    </citation>
    <scope>NUCLEOTIDE SEQUENCE [LARGE SCALE GENOMIC DNA]</scope>
    <source>
        <strain evidence="5">ATCC 10234</strain>
    </source>
</reference>
<dbReference type="KEGG" id="cvt:B843_11555"/>
<keyword evidence="1" id="KW-0378">Hydrolase</keyword>
<keyword evidence="3" id="KW-1133">Transmembrane helix</keyword>
<dbReference type="STRING" id="1224164.B843_11555"/>
<keyword evidence="5" id="KW-1185">Reference proteome</keyword>
<dbReference type="NCBIfam" id="NF033745">
    <property type="entry name" value="class_C_sortase"/>
    <property type="match status" value="1"/>
</dbReference>
<dbReference type="Gene3D" id="2.40.260.10">
    <property type="entry name" value="Sortase"/>
    <property type="match status" value="1"/>
</dbReference>
<dbReference type="PATRIC" id="fig|1224164.3.peg.2328"/>
<dbReference type="EMBL" id="CP004353">
    <property type="protein sequence ID" value="AHI23689.1"/>
    <property type="molecule type" value="Genomic_DNA"/>
</dbReference>
<dbReference type="GO" id="GO:0016787">
    <property type="term" value="F:hydrolase activity"/>
    <property type="evidence" value="ECO:0007669"/>
    <property type="project" value="UniProtKB-KW"/>
</dbReference>
<feature type="transmembrane region" description="Helical" evidence="3">
    <location>
        <begin position="237"/>
        <end position="257"/>
    </location>
</feature>
<feature type="active site" description="Proton donor/acceptor" evidence="2">
    <location>
        <position position="138"/>
    </location>
</feature>
<name>W5Y454_9CORY</name>
<protein>
    <submittedName>
        <fullName evidence="4">Fimbrial associated sortase</fullName>
    </submittedName>
</protein>
<organism evidence="4 5">
    <name type="scientific">Corynebacterium vitaeruminis DSM 20294</name>
    <dbReference type="NCBI Taxonomy" id="1224164"/>
    <lineage>
        <taxon>Bacteria</taxon>
        <taxon>Bacillati</taxon>
        <taxon>Actinomycetota</taxon>
        <taxon>Actinomycetes</taxon>
        <taxon>Mycobacteriales</taxon>
        <taxon>Corynebacteriaceae</taxon>
        <taxon>Corynebacterium</taxon>
    </lineage>
</organism>